<dbReference type="RefSeq" id="WP_152098889.1">
    <property type="nucleotide sequence ID" value="NZ_AP021861.1"/>
</dbReference>
<name>A0A5K7XAQ3_9BACT</name>
<feature type="domain" description="Rhodanese" evidence="1">
    <location>
        <begin position="15"/>
        <end position="109"/>
    </location>
</feature>
<evidence type="ECO:0000313" key="2">
    <source>
        <dbReference type="EMBL" id="BBO33022.1"/>
    </source>
</evidence>
<dbReference type="Gene3D" id="3.40.250.10">
    <property type="entry name" value="Rhodanese-like domain"/>
    <property type="match status" value="1"/>
</dbReference>
<dbReference type="InterPro" id="IPR036873">
    <property type="entry name" value="Rhodanese-like_dom_sf"/>
</dbReference>
<gene>
    <name evidence="2" type="ORF">PLANPX_2634</name>
</gene>
<keyword evidence="3" id="KW-1185">Reference proteome</keyword>
<dbReference type="PANTHER" id="PTHR43031:SF1">
    <property type="entry name" value="PYRIDINE NUCLEOTIDE-DISULPHIDE OXIDOREDUCTASE"/>
    <property type="match status" value="1"/>
</dbReference>
<dbReference type="EMBL" id="AP021861">
    <property type="protein sequence ID" value="BBO33022.1"/>
    <property type="molecule type" value="Genomic_DNA"/>
</dbReference>
<dbReference type="SMART" id="SM00450">
    <property type="entry name" value="RHOD"/>
    <property type="match status" value="1"/>
</dbReference>
<evidence type="ECO:0000259" key="1">
    <source>
        <dbReference type="PROSITE" id="PS50206"/>
    </source>
</evidence>
<dbReference type="CDD" id="cd00158">
    <property type="entry name" value="RHOD"/>
    <property type="match status" value="1"/>
</dbReference>
<dbReference type="PANTHER" id="PTHR43031">
    <property type="entry name" value="FAD-DEPENDENT OXIDOREDUCTASE"/>
    <property type="match status" value="1"/>
</dbReference>
<dbReference type="AlphaFoldDB" id="A0A5K7XAQ3"/>
<dbReference type="Proteomes" id="UP000326837">
    <property type="component" value="Chromosome"/>
</dbReference>
<dbReference type="InterPro" id="IPR001763">
    <property type="entry name" value="Rhodanese-like_dom"/>
</dbReference>
<dbReference type="PROSITE" id="PS50206">
    <property type="entry name" value="RHODANESE_3"/>
    <property type="match status" value="1"/>
</dbReference>
<dbReference type="KEGG" id="lpav:PLANPX_2634"/>
<dbReference type="InterPro" id="IPR050229">
    <property type="entry name" value="GlpE_sulfurtransferase"/>
</dbReference>
<dbReference type="Pfam" id="PF00581">
    <property type="entry name" value="Rhodanese"/>
    <property type="match status" value="1"/>
</dbReference>
<protein>
    <recommendedName>
        <fullName evidence="1">Rhodanese domain-containing protein</fullName>
    </recommendedName>
</protein>
<accession>A0A5K7XAQ3</accession>
<reference evidence="3" key="1">
    <citation type="submission" date="2019-10" db="EMBL/GenBank/DDBJ databases">
        <title>Lacipirellula parvula gen. nov., sp. nov., representing a lineage of planctomycetes widespread in freshwater anoxic habitats, and description of the family Lacipirellulaceae.</title>
        <authorList>
            <person name="Dedysh S.N."/>
            <person name="Kulichevskaya I.S."/>
            <person name="Beletsky A.V."/>
            <person name="Rakitin A.L."/>
            <person name="Mardanov A.V."/>
            <person name="Ivanova A.A."/>
            <person name="Saltykova V.X."/>
            <person name="Rijpstra W.I.C."/>
            <person name="Sinninghe Damste J.S."/>
            <person name="Ravin N.V."/>
        </authorList>
    </citation>
    <scope>NUCLEOTIDE SEQUENCE [LARGE SCALE GENOMIC DNA]</scope>
    <source>
        <strain evidence="3">PX69</strain>
    </source>
</reference>
<evidence type="ECO:0000313" key="3">
    <source>
        <dbReference type="Proteomes" id="UP000326837"/>
    </source>
</evidence>
<dbReference type="SUPFAM" id="SSF52821">
    <property type="entry name" value="Rhodanese/Cell cycle control phosphatase"/>
    <property type="match status" value="1"/>
</dbReference>
<proteinExistence type="predicted"/>
<sequence>MKTITARELRKMRDAEEEFLLVNTLDGEHFEKTKIPGAASIPQSASDFLNQVEQRAGGKNRTVVVYCANVRCDSSTKGAEKLERAGFTNVFDFADGYEGWQQINKEKEGGRKAKEDAPVKR</sequence>
<organism evidence="2 3">
    <name type="scientific">Lacipirellula parvula</name>
    <dbReference type="NCBI Taxonomy" id="2650471"/>
    <lineage>
        <taxon>Bacteria</taxon>
        <taxon>Pseudomonadati</taxon>
        <taxon>Planctomycetota</taxon>
        <taxon>Planctomycetia</taxon>
        <taxon>Pirellulales</taxon>
        <taxon>Lacipirellulaceae</taxon>
        <taxon>Lacipirellula</taxon>
    </lineage>
</organism>